<organism evidence="1">
    <name type="scientific">marine sediment metagenome</name>
    <dbReference type="NCBI Taxonomy" id="412755"/>
    <lineage>
        <taxon>unclassified sequences</taxon>
        <taxon>metagenomes</taxon>
        <taxon>ecological metagenomes</taxon>
    </lineage>
</organism>
<reference evidence="1" key="1">
    <citation type="journal article" date="2015" name="Nature">
        <title>Complex archaea that bridge the gap between prokaryotes and eukaryotes.</title>
        <authorList>
            <person name="Spang A."/>
            <person name="Saw J.H."/>
            <person name="Jorgensen S.L."/>
            <person name="Zaremba-Niedzwiedzka K."/>
            <person name="Martijn J."/>
            <person name="Lind A.E."/>
            <person name="van Eijk R."/>
            <person name="Schleper C."/>
            <person name="Guy L."/>
            <person name="Ettema T.J."/>
        </authorList>
    </citation>
    <scope>NUCLEOTIDE SEQUENCE</scope>
</reference>
<dbReference type="AlphaFoldDB" id="A0A0F9UUL6"/>
<comment type="caution">
    <text evidence="1">The sequence shown here is derived from an EMBL/GenBank/DDBJ whole genome shotgun (WGS) entry which is preliminary data.</text>
</comment>
<gene>
    <name evidence="1" type="ORF">LCGC14_0486950</name>
</gene>
<sequence length="75" mass="8603">MDKPTKNEMKLAERRLATMTEKRPDPNMMATFRGVHVDKFDFPSLVKICNLFADKWHEADANYLQAASKLFDGIG</sequence>
<dbReference type="EMBL" id="LAZR01000541">
    <property type="protein sequence ID" value="KKN64861.1"/>
    <property type="molecule type" value="Genomic_DNA"/>
</dbReference>
<protein>
    <submittedName>
        <fullName evidence="1">Uncharacterized protein</fullName>
    </submittedName>
</protein>
<proteinExistence type="predicted"/>
<name>A0A0F9UUL6_9ZZZZ</name>
<accession>A0A0F9UUL6</accession>
<evidence type="ECO:0000313" key="1">
    <source>
        <dbReference type="EMBL" id="KKN64861.1"/>
    </source>
</evidence>